<dbReference type="SUPFAM" id="SSF52279">
    <property type="entry name" value="Beta-D-glucan exohydrolase, C-terminal domain"/>
    <property type="match status" value="1"/>
</dbReference>
<dbReference type="EMBL" id="CP002455">
    <property type="protein sequence ID" value="ADX68396.1"/>
    <property type="molecule type" value="Genomic_DNA"/>
</dbReference>
<dbReference type="InterPro" id="IPR001764">
    <property type="entry name" value="Glyco_hydro_3_N"/>
</dbReference>
<dbReference type="GO" id="GO:0009254">
    <property type="term" value="P:peptidoglycan turnover"/>
    <property type="evidence" value="ECO:0007669"/>
    <property type="project" value="TreeGrafter"/>
</dbReference>
<evidence type="ECO:0000256" key="2">
    <source>
        <dbReference type="ARBA" id="ARBA00005336"/>
    </source>
</evidence>
<gene>
    <name evidence="7" type="ordered locus">Weevi_1704</name>
</gene>
<evidence type="ECO:0000259" key="6">
    <source>
        <dbReference type="Pfam" id="PF00933"/>
    </source>
</evidence>
<reference evidence="8" key="2">
    <citation type="journal article" date="2011" name="Stand. Genomic Sci.">
        <title>Complete genome sequence of Weeksella virosa type strain (9751T).</title>
        <authorList>
            <person name="Lang E."/>
            <person name="Teshima H."/>
            <person name="Lucas S."/>
            <person name="Lapidus A."/>
            <person name="Hammon N."/>
            <person name="Deshpande S."/>
            <person name="Nolan M."/>
            <person name="Cheng J."/>
            <person name="Pitluck S."/>
            <person name="Liolios K."/>
            <person name="Pagani I."/>
            <person name="Mikhailova N."/>
            <person name="Ivanova N."/>
            <person name="Mavromatis K."/>
            <person name="Pati A."/>
            <person name="Tapia R."/>
            <person name="Han C."/>
            <person name="Goodwin L."/>
            <person name="Chen A."/>
            <person name="Palaniappan K."/>
            <person name="Land M."/>
            <person name="Hauser L."/>
            <person name="Chang Y."/>
            <person name="Jeffries C."/>
            <person name="Brambilla E."/>
            <person name="Kopitz M."/>
            <person name="Rohde M."/>
            <person name="Goker M."/>
            <person name="Tindall B."/>
            <person name="Detter J."/>
            <person name="Woyke T."/>
            <person name="Bristow J."/>
            <person name="Eisen J."/>
            <person name="Markowitz V."/>
            <person name="Hugenholtz P."/>
            <person name="Klenk H."/>
            <person name="Kyrpides N."/>
        </authorList>
    </citation>
    <scope>NUCLEOTIDE SEQUENCE [LARGE SCALE GENOMIC DNA]</scope>
    <source>
        <strain evidence="8">ATCC 43766 / DSM 16922 / JCM 21250 / NBRC 16016 / NCTC 11634 / CL345/78</strain>
    </source>
</reference>
<evidence type="ECO:0000256" key="4">
    <source>
        <dbReference type="ARBA" id="ARBA00022801"/>
    </source>
</evidence>
<dbReference type="eggNOG" id="COG1472">
    <property type="taxonomic scope" value="Bacteria"/>
</dbReference>
<sequence length="568" mass="64080">MKNFIIVTITGLLFTISVNAQRKHPLYMDTVQLKWVNDTYDKMSMDERVGQLFMVAAFSNRDAEHEAEIEKLVREEKIGGLIFMQDQAARQIELTNRYQKISKIPLLIGMDAEWGLAQRLKDVKRFPWNITLGALRRNILVYNVGKSIADQANRMGVKFDFAPSVDVNVNPNNPIIGNRSFGSDPENVWLKGEALMRGLQKNNVLSSAKHFPGHGDTDQDSHKTLPIIHASKEELEKYHIRPFMKMIRSSVPSIMVSHLDVPALDSSGVPATLSSKIITDYLKGTLKFRGIIITDALNMEGVTKGRSAGEIDYLAFKAGNDILLFSQKVKDGRAKILEGLTNGSIPQARLEESVKKILLAKYKVGLTKFEPIDTTNVLEDLNKKEYADLTRNIFEEATTLLKNQENVLPIDAKKQPRIAFVPLERKDYHPFFQCLNTFSKVDLVEIESVKELSKLKKYDYVIIGAFMSDENVYQPYTLSKTSKDILTKLPANKKYFFSLFTSPYGLKDLDVSKIDALLVQYQNTLDAQEASAKAIFGEIVPNGVLPVDVNSQWKAGDGILQLDYVEFE</sequence>
<evidence type="ECO:0000256" key="3">
    <source>
        <dbReference type="ARBA" id="ARBA00012663"/>
    </source>
</evidence>
<protein>
    <recommendedName>
        <fullName evidence="3">beta-N-acetylhexosaminidase</fullName>
        <ecNumber evidence="3">3.2.1.52</ecNumber>
    </recommendedName>
</protein>
<dbReference type="Gene3D" id="3.20.20.300">
    <property type="entry name" value="Glycoside hydrolase, family 3, N-terminal domain"/>
    <property type="match status" value="1"/>
</dbReference>
<dbReference type="OrthoDB" id="9805821at2"/>
<dbReference type="InterPro" id="IPR017853">
    <property type="entry name" value="GH"/>
</dbReference>
<feature type="domain" description="Glycoside hydrolase family 3 N-terminal" evidence="6">
    <location>
        <begin position="45"/>
        <end position="358"/>
    </location>
</feature>
<name>F0NZX2_WEEVC</name>
<dbReference type="PANTHER" id="PTHR30480:SF13">
    <property type="entry name" value="BETA-HEXOSAMINIDASE"/>
    <property type="match status" value="1"/>
</dbReference>
<accession>F0NZX2</accession>
<dbReference type="RefSeq" id="WP_013598785.1">
    <property type="nucleotide sequence ID" value="NC_015144.1"/>
</dbReference>
<dbReference type="SUPFAM" id="SSF51445">
    <property type="entry name" value="(Trans)glycosidases"/>
    <property type="match status" value="1"/>
</dbReference>
<dbReference type="STRING" id="865938.Weevi_1704"/>
<dbReference type="KEGG" id="wvi:Weevi_1704"/>
<evidence type="ECO:0000256" key="1">
    <source>
        <dbReference type="ARBA" id="ARBA00001231"/>
    </source>
</evidence>
<keyword evidence="5 7" id="KW-0326">Glycosidase</keyword>
<keyword evidence="8" id="KW-1185">Reference proteome</keyword>
<dbReference type="HOGENOM" id="CLU_008392_5_3_10"/>
<keyword evidence="4 7" id="KW-0378">Hydrolase</keyword>
<proteinExistence type="inferred from homology"/>
<dbReference type="GO" id="GO:0005975">
    <property type="term" value="P:carbohydrate metabolic process"/>
    <property type="evidence" value="ECO:0007669"/>
    <property type="project" value="InterPro"/>
</dbReference>
<dbReference type="EC" id="3.2.1.52" evidence="3"/>
<comment type="catalytic activity">
    <reaction evidence="1">
        <text>Hydrolysis of terminal non-reducing N-acetyl-D-hexosamine residues in N-acetyl-beta-D-hexosaminides.</text>
        <dbReference type="EC" id="3.2.1.52"/>
    </reaction>
</comment>
<dbReference type="AlphaFoldDB" id="F0NZX2"/>
<comment type="similarity">
    <text evidence="2">Belongs to the glycosyl hydrolase 3 family.</text>
</comment>
<dbReference type="InterPro" id="IPR036962">
    <property type="entry name" value="Glyco_hydro_3_N_sf"/>
</dbReference>
<organism evidence="7 8">
    <name type="scientific">Weeksella virosa (strain ATCC 43766 / DSM 16922 / JCM 21250 / CCUG 30538 / CDC 9751 / IAM 14551 / NBRC 16016 / NCTC 11634 / CL345/78)</name>
    <dbReference type="NCBI Taxonomy" id="865938"/>
    <lineage>
        <taxon>Bacteria</taxon>
        <taxon>Pseudomonadati</taxon>
        <taxon>Bacteroidota</taxon>
        <taxon>Flavobacteriia</taxon>
        <taxon>Flavobacteriales</taxon>
        <taxon>Weeksellaceae</taxon>
        <taxon>Weeksella</taxon>
    </lineage>
</organism>
<dbReference type="InterPro" id="IPR036881">
    <property type="entry name" value="Glyco_hydro_3_C_sf"/>
</dbReference>
<dbReference type="GO" id="GO:0004563">
    <property type="term" value="F:beta-N-acetylhexosaminidase activity"/>
    <property type="evidence" value="ECO:0007669"/>
    <property type="project" value="UniProtKB-EC"/>
</dbReference>
<evidence type="ECO:0000313" key="8">
    <source>
        <dbReference type="Proteomes" id="UP000008641"/>
    </source>
</evidence>
<dbReference type="Proteomes" id="UP000008641">
    <property type="component" value="Chromosome"/>
</dbReference>
<dbReference type="PANTHER" id="PTHR30480">
    <property type="entry name" value="BETA-HEXOSAMINIDASE-RELATED"/>
    <property type="match status" value="1"/>
</dbReference>
<dbReference type="Gene3D" id="3.40.50.1700">
    <property type="entry name" value="Glycoside hydrolase family 3 C-terminal domain"/>
    <property type="match status" value="1"/>
</dbReference>
<evidence type="ECO:0000256" key="5">
    <source>
        <dbReference type="ARBA" id="ARBA00023295"/>
    </source>
</evidence>
<dbReference type="Pfam" id="PF00933">
    <property type="entry name" value="Glyco_hydro_3"/>
    <property type="match status" value="1"/>
</dbReference>
<evidence type="ECO:0000313" key="7">
    <source>
        <dbReference type="EMBL" id="ADX68396.1"/>
    </source>
</evidence>
<dbReference type="InterPro" id="IPR050226">
    <property type="entry name" value="NagZ_Beta-hexosaminidase"/>
</dbReference>
<reference evidence="7 8" key="1">
    <citation type="journal article" date="2011" name="Stand. Genomic Sci.">
        <title>Complete genome sequence of Weeksella virosa type strain (9751).</title>
        <authorList>
            <person name="Lang E."/>
            <person name="Teshima H."/>
            <person name="Lucas S."/>
            <person name="Lapidus A."/>
            <person name="Hammon N."/>
            <person name="Deshpande S."/>
            <person name="Nolan M."/>
            <person name="Cheng J.F."/>
            <person name="Pitluck S."/>
            <person name="Liolios K."/>
            <person name="Pagani I."/>
            <person name="Mikhailova N."/>
            <person name="Ivanova N."/>
            <person name="Mavromatis K."/>
            <person name="Pati A."/>
            <person name="Tapia R."/>
            <person name="Han C."/>
            <person name="Goodwin L."/>
            <person name="Chen A."/>
            <person name="Palaniappan K."/>
            <person name="Land M."/>
            <person name="Hauser L."/>
            <person name="Chang Y.J."/>
            <person name="Jeffries C.D."/>
            <person name="Brambilla E.M."/>
            <person name="Kopitz M."/>
            <person name="Rohde M."/>
            <person name="Goker M."/>
            <person name="Tindall B.J."/>
            <person name="Detter J.C."/>
            <person name="Woyke T."/>
            <person name="Bristow J."/>
            <person name="Eisen J.A."/>
            <person name="Markowitz V."/>
            <person name="Hugenholtz P."/>
            <person name="Klenk H.P."/>
            <person name="Kyrpides N.C."/>
        </authorList>
    </citation>
    <scope>NUCLEOTIDE SEQUENCE [LARGE SCALE GENOMIC DNA]</scope>
    <source>
        <strain evidence="8">ATCC 43766 / DSM 16922 / JCM 21250 / NBRC 16016 / NCTC 11634 / CL345/78</strain>
    </source>
</reference>